<dbReference type="PANTHER" id="PTHR37422">
    <property type="entry name" value="TEICHURONIC ACID BIOSYNTHESIS PROTEIN TUAE"/>
    <property type="match status" value="1"/>
</dbReference>
<dbReference type="GO" id="GO:0016874">
    <property type="term" value="F:ligase activity"/>
    <property type="evidence" value="ECO:0007669"/>
    <property type="project" value="UniProtKB-KW"/>
</dbReference>
<feature type="transmembrane region" description="Helical" evidence="5">
    <location>
        <begin position="285"/>
        <end position="304"/>
    </location>
</feature>
<comment type="caution">
    <text evidence="7">The sequence shown here is derived from an EMBL/GenBank/DDBJ whole genome shotgun (WGS) entry which is preliminary data.</text>
</comment>
<evidence type="ECO:0000256" key="3">
    <source>
        <dbReference type="ARBA" id="ARBA00022989"/>
    </source>
</evidence>
<feature type="transmembrane region" description="Helical" evidence="5">
    <location>
        <begin position="377"/>
        <end position="396"/>
    </location>
</feature>
<keyword evidence="8" id="KW-1185">Reference proteome</keyword>
<keyword evidence="2 5" id="KW-0812">Transmembrane</keyword>
<protein>
    <submittedName>
        <fullName evidence="7">O-antigen ligase family protein</fullName>
    </submittedName>
</protein>
<reference evidence="7 8" key="1">
    <citation type="submission" date="2018-09" db="EMBL/GenBank/DDBJ databases">
        <title>Sphingomonas sp. DAC4.</title>
        <authorList>
            <person name="Seo T."/>
        </authorList>
    </citation>
    <scope>NUCLEOTIDE SEQUENCE [LARGE SCALE GENOMIC DNA]</scope>
    <source>
        <strain evidence="7 8">DAC4</strain>
    </source>
</reference>
<evidence type="ECO:0000313" key="8">
    <source>
        <dbReference type="Proteomes" id="UP000285023"/>
    </source>
</evidence>
<dbReference type="InterPro" id="IPR051533">
    <property type="entry name" value="WaaL-like"/>
</dbReference>
<gene>
    <name evidence="7" type="ORF">D3M59_10625</name>
</gene>
<keyword evidence="4 5" id="KW-0472">Membrane</keyword>
<evidence type="ECO:0000256" key="1">
    <source>
        <dbReference type="ARBA" id="ARBA00004141"/>
    </source>
</evidence>
<dbReference type="Pfam" id="PF04932">
    <property type="entry name" value="Wzy_C"/>
    <property type="match status" value="1"/>
</dbReference>
<dbReference type="OrthoDB" id="7628239at2"/>
<evidence type="ECO:0000313" key="7">
    <source>
        <dbReference type="EMBL" id="RIX27003.1"/>
    </source>
</evidence>
<dbReference type="RefSeq" id="WP_119533658.1">
    <property type="nucleotide sequence ID" value="NZ_QXTF01000004.1"/>
</dbReference>
<evidence type="ECO:0000256" key="5">
    <source>
        <dbReference type="SAM" id="Phobius"/>
    </source>
</evidence>
<feature type="transmembrane region" description="Helical" evidence="5">
    <location>
        <begin position="205"/>
        <end position="223"/>
    </location>
</feature>
<feature type="transmembrane region" description="Helical" evidence="5">
    <location>
        <begin position="235"/>
        <end position="255"/>
    </location>
</feature>
<dbReference type="Proteomes" id="UP000285023">
    <property type="component" value="Unassembled WGS sequence"/>
</dbReference>
<keyword evidence="7" id="KW-0436">Ligase</keyword>
<dbReference type="AlphaFoldDB" id="A0A418PY88"/>
<keyword evidence="3 5" id="KW-1133">Transmembrane helix</keyword>
<proteinExistence type="predicted"/>
<feature type="transmembrane region" description="Helical" evidence="5">
    <location>
        <begin position="38"/>
        <end position="57"/>
    </location>
</feature>
<feature type="transmembrane region" description="Helical" evidence="5">
    <location>
        <begin position="461"/>
        <end position="478"/>
    </location>
</feature>
<organism evidence="7 8">
    <name type="scientific">Sphingomonas edaphi</name>
    <dbReference type="NCBI Taxonomy" id="2315689"/>
    <lineage>
        <taxon>Bacteria</taxon>
        <taxon>Pseudomonadati</taxon>
        <taxon>Pseudomonadota</taxon>
        <taxon>Alphaproteobacteria</taxon>
        <taxon>Sphingomonadales</taxon>
        <taxon>Sphingomonadaceae</taxon>
        <taxon>Sphingomonas</taxon>
    </lineage>
</organism>
<comment type="subcellular location">
    <subcellularLocation>
        <location evidence="1">Membrane</location>
        <topology evidence="1">Multi-pass membrane protein</topology>
    </subcellularLocation>
</comment>
<evidence type="ECO:0000259" key="6">
    <source>
        <dbReference type="Pfam" id="PF04932"/>
    </source>
</evidence>
<dbReference type="EMBL" id="QXTF01000004">
    <property type="protein sequence ID" value="RIX27003.1"/>
    <property type="molecule type" value="Genomic_DNA"/>
</dbReference>
<feature type="transmembrane region" description="Helical" evidence="5">
    <location>
        <begin position="12"/>
        <end position="32"/>
    </location>
</feature>
<feature type="transmembrane region" description="Helical" evidence="5">
    <location>
        <begin position="156"/>
        <end position="177"/>
    </location>
</feature>
<feature type="transmembrane region" description="Helical" evidence="5">
    <location>
        <begin position="431"/>
        <end position="449"/>
    </location>
</feature>
<evidence type="ECO:0000256" key="4">
    <source>
        <dbReference type="ARBA" id="ARBA00023136"/>
    </source>
</evidence>
<feature type="transmembrane region" description="Helical" evidence="5">
    <location>
        <begin position="127"/>
        <end position="144"/>
    </location>
</feature>
<name>A0A418PY88_9SPHN</name>
<evidence type="ECO:0000256" key="2">
    <source>
        <dbReference type="ARBA" id="ARBA00022692"/>
    </source>
</evidence>
<accession>A0A418PY88</accession>
<feature type="domain" description="O-antigen ligase-related" evidence="6">
    <location>
        <begin position="243"/>
        <end position="384"/>
    </location>
</feature>
<feature type="transmembrane region" description="Helical" evidence="5">
    <location>
        <begin position="69"/>
        <end position="89"/>
    </location>
</feature>
<feature type="transmembrane region" description="Helical" evidence="5">
    <location>
        <begin position="408"/>
        <end position="425"/>
    </location>
</feature>
<dbReference type="PANTHER" id="PTHR37422:SF13">
    <property type="entry name" value="LIPOPOLYSACCHARIDE BIOSYNTHESIS PROTEIN PA4999-RELATED"/>
    <property type="match status" value="1"/>
</dbReference>
<dbReference type="InterPro" id="IPR007016">
    <property type="entry name" value="O-antigen_ligase-rel_domated"/>
</dbReference>
<dbReference type="GO" id="GO:0016020">
    <property type="term" value="C:membrane"/>
    <property type="evidence" value="ECO:0007669"/>
    <property type="project" value="UniProtKB-SubCell"/>
</dbReference>
<feature type="transmembrane region" description="Helical" evidence="5">
    <location>
        <begin position="261"/>
        <end position="278"/>
    </location>
</feature>
<sequence length="845" mass="90465">MLATLPAGALRQAPFANGLFAAALVAVFLIGGGGAEGFAKNGLLAAAGSLLLFSVLADQFGRAASIPRYSWPIAIAGLLLLAVPVIQLIPLPAEMWKQLAGRENAVQALSQVGAANSWRPLTLDAEATIRSATVMLLPVALLLHTLRSSGAHRHRLLQLIAVSAAISGLIAAAQLALGSPSWLTFYGKPSVGAASGLFANPNHQALFMAIAMVVCAMLIRTMPAVRSRRKSQVSGIKLACWFGILFFAVMCLAAGARAGVLLLGLAIPGSLLIAMGSGSTLRWTAALGGVLALLWLIVLLYPGTNSLGLRESFRVGEDARYAYLPDILYTLEQYWKSGSGLGTFVQVFSPNENLDLAQRGFLNHAHNDLLEWLTETGVIGAAYLAIAAAALAYAVYRAVKVNHRDLGIIMGAVLIILLAVLHSLADYPLRTLALASLFAFAVGLLGNPPKEREETSKRSKMITAIAVVLALPIAVQAVRVSMAEAAIREGQPSAAAAFMPANAFVKVDQSGQAFRAKDWKRAEQLAADAIIARPMTASALRSLALAREAQGKPAGQTWQLASALGWRDPPTQFWAFQQALSENEYQTAVLRAGALLRTTEPPASFIRIFRIATMDPQFAEAVANRMRIEPPWRAKFFQLSADPNPDEIRGLITTLKAQAAIDAAPRRSDIRSLVSYLIGKKRYADAMQVRSLLGPNDPAVLLEDGGFDRPKEDYAKDSTLFDWQVRSGSSATGSVEPAPPSHLVADSKGDRIDIAAERYLQLPPAAYRLTYRARADAPESFRVRLLCAPANELAAQIIPQNNRYEPAVVDFTVPQGCLLTRLVIEGLATGRPAAAELDEFELSAR</sequence>